<evidence type="ECO:0000256" key="2">
    <source>
        <dbReference type="ARBA" id="ARBA00011322"/>
    </source>
</evidence>
<evidence type="ECO:0000259" key="5">
    <source>
        <dbReference type="Pfam" id="PF13476"/>
    </source>
</evidence>
<protein>
    <recommendedName>
        <fullName evidence="3">Nuclease SbcCD subunit C</fullName>
    </recommendedName>
</protein>
<dbReference type="InterPro" id="IPR027417">
    <property type="entry name" value="P-loop_NTPase"/>
</dbReference>
<dbReference type="EMBL" id="CP046522">
    <property type="protein sequence ID" value="QGU96258.1"/>
    <property type="molecule type" value="Genomic_DNA"/>
</dbReference>
<accession>A0A6I6F7H5</accession>
<proteinExistence type="inferred from homology"/>
<dbReference type="PANTHER" id="PTHR32114">
    <property type="entry name" value="ABC TRANSPORTER ABCH.3"/>
    <property type="match status" value="1"/>
</dbReference>
<evidence type="ECO:0000313" key="7">
    <source>
        <dbReference type="Proteomes" id="UP000422764"/>
    </source>
</evidence>
<comment type="subunit">
    <text evidence="2">Heterodimer of SbcC and SbcD.</text>
</comment>
<dbReference type="Pfam" id="PF13476">
    <property type="entry name" value="AAA_23"/>
    <property type="match status" value="1"/>
</dbReference>
<dbReference type="SUPFAM" id="SSF52540">
    <property type="entry name" value="P-loop containing nucleoside triphosphate hydrolases"/>
    <property type="match status" value="1"/>
</dbReference>
<evidence type="ECO:0000256" key="3">
    <source>
        <dbReference type="ARBA" id="ARBA00013368"/>
    </source>
</evidence>
<feature type="coiled-coil region" evidence="4">
    <location>
        <begin position="451"/>
        <end position="488"/>
    </location>
</feature>
<dbReference type="Pfam" id="PF13558">
    <property type="entry name" value="SbcC_Walker_B"/>
    <property type="match status" value="1"/>
</dbReference>
<organism evidence="6 7">
    <name type="scientific">Clostridium bovifaecis</name>
    <dbReference type="NCBI Taxonomy" id="2184719"/>
    <lineage>
        <taxon>Bacteria</taxon>
        <taxon>Bacillati</taxon>
        <taxon>Bacillota</taxon>
        <taxon>Clostridia</taxon>
        <taxon>Eubacteriales</taxon>
        <taxon>Clostridiaceae</taxon>
        <taxon>Clostridium</taxon>
    </lineage>
</organism>
<evidence type="ECO:0000256" key="1">
    <source>
        <dbReference type="ARBA" id="ARBA00006930"/>
    </source>
</evidence>
<feature type="coiled-coil region" evidence="4">
    <location>
        <begin position="214"/>
        <end position="416"/>
    </location>
</feature>
<keyword evidence="7" id="KW-1185">Reference proteome</keyword>
<feature type="coiled-coil region" evidence="4">
    <location>
        <begin position="538"/>
        <end position="565"/>
    </location>
</feature>
<feature type="coiled-coil region" evidence="4">
    <location>
        <begin position="604"/>
        <end position="741"/>
    </location>
</feature>
<feature type="domain" description="Rad50/SbcC-type AAA" evidence="5">
    <location>
        <begin position="6"/>
        <end position="261"/>
    </location>
</feature>
<feature type="coiled-coil region" evidence="4">
    <location>
        <begin position="918"/>
        <end position="945"/>
    </location>
</feature>
<feature type="coiled-coil region" evidence="4">
    <location>
        <begin position="837"/>
        <end position="892"/>
    </location>
</feature>
<dbReference type="Gene3D" id="3.40.50.300">
    <property type="entry name" value="P-loop containing nucleotide triphosphate hydrolases"/>
    <property type="match status" value="2"/>
</dbReference>
<gene>
    <name evidence="6" type="ORF">GOM49_15180</name>
</gene>
<keyword evidence="4" id="KW-0175">Coiled coil</keyword>
<reference evidence="6 7" key="1">
    <citation type="submission" date="2019-12" db="EMBL/GenBank/DDBJ databases">
        <title>Genome sequenceing of Clostridium bovifaecis.</title>
        <authorList>
            <person name="Yao Y."/>
        </authorList>
    </citation>
    <scope>NUCLEOTIDE SEQUENCE [LARGE SCALE GENOMIC DNA]</scope>
    <source>
        <strain evidence="6 7">BXX</strain>
    </source>
</reference>
<name>A0A6I6F7H5_9CLOT</name>
<evidence type="ECO:0000256" key="4">
    <source>
        <dbReference type="SAM" id="Coils"/>
    </source>
</evidence>
<dbReference type="Proteomes" id="UP000422764">
    <property type="component" value="Chromosome"/>
</dbReference>
<dbReference type="AlphaFoldDB" id="A0A6I6F7H5"/>
<dbReference type="PANTHER" id="PTHR32114:SF2">
    <property type="entry name" value="ABC TRANSPORTER ABCH.3"/>
    <property type="match status" value="1"/>
</dbReference>
<dbReference type="GO" id="GO:0016887">
    <property type="term" value="F:ATP hydrolysis activity"/>
    <property type="evidence" value="ECO:0007669"/>
    <property type="project" value="InterPro"/>
</dbReference>
<evidence type="ECO:0000313" key="6">
    <source>
        <dbReference type="EMBL" id="QGU96258.1"/>
    </source>
</evidence>
<dbReference type="InterPro" id="IPR038729">
    <property type="entry name" value="Rad50/SbcC_AAA"/>
</dbReference>
<dbReference type="GO" id="GO:0006302">
    <property type="term" value="P:double-strand break repair"/>
    <property type="evidence" value="ECO:0007669"/>
    <property type="project" value="InterPro"/>
</dbReference>
<comment type="similarity">
    <text evidence="1">Belongs to the SMC family. SbcC subfamily.</text>
</comment>
<feature type="coiled-coil region" evidence="4">
    <location>
        <begin position="970"/>
        <end position="1056"/>
    </location>
</feature>
<sequence>MKPRILKISGLNSFEEEQIIHFDKLIEKGLFGIFGPTGSGKSTILDAITIALYGNVTRTNKGYINTSTKNLTVSYEFEIGNGTERRTYIAERNLKINKTGGYNTKYARLIKKEEGRERVIAEGPNELQNEIEKIIGLTGEDFTRSVVLPQGKFNEFLKLKGKDKRDMLERIFNLEKYGKILGDRIKKVKSIYIKEENILTGELKKYEGITEEDFKDKEEELKGVIKEEKLLQEEKKKLDEDYEKYKDIWELQRELKIFKQKEEKLSNRIEDINEEKEKLKKAEGALKVKPSIDDLLQVKNNIKKNAEDLVEVSIRLKEIEEVLKATEVAYNKAVIEKDEVLPLLITRKANLNQAIEITKAVELLNVERKKLREEYSKIKSGKDLIDKKIDSISTNREKANKNVEEIEQRLIEIKVEPEYREKVQNALEKESEYNQYLSRRNEIQLKEKNRRDNLKRLFREHEETLRIQEEQNTIVKELENKVEALDGNNPGDSSILLGKAEELNLYREKLDKILIDDSKRRDLETKIEQLTNNKIPIKEKLVASKEELEKRKAELTKVKAEIDHINKSNLASILASELEEGEPCPVCGSTHHLSPAKGIDRLELQEKETDRDNLEEVIEKLNEDINKLSLKIVSFEKDEEHIGRDYQLLLDGLKDIDIAKLKDIKGKKEKEFVELKEKLQKYIKEKEEIEKGLIAEREKKTKIDVRETKLNEMMKSENSILEELSSELLKENEKLNTASIEYLKLKSDLQLENVSLKMEEIKAFERETQTLGNTQKEKRRLIEAMDKEKEELSIQEKKLDIELSKILQSGTEKKKIIEEKEEEIRRLSEGENPYININVIESKIEEINKNSDLLKDKLESEKNKKQQVYDKKLSLEEAKKMLSSRLEEQNKKLLSSLKENDFNNEEEVLKVMLDEAAISKIKEEINKFEDDFKEVKGNISRIETRLNGEFIEEVKWEELKNNRIVKEKLLNLKIKEIATLQKTIDDLKRDLEELKELRKKERELEHKLSLLNDLGKLVEGNKFVEFVAMNQLKYIAKEASRRLKNITKERYALEIDSEGNFTIRDDFNGGEIRDTSTLSGGETFLTSLSLALALSSQVQLKGSAPLEFFFLDEGFGTLDTELLDLVMSSLEKLHSSRLSVGIISHVEELKNRVPVKLIVTPARPGEGGSKTTLEYS</sequence>
<feature type="coiled-coil region" evidence="4">
    <location>
        <begin position="771"/>
        <end position="802"/>
    </location>
</feature>